<gene>
    <name evidence="1" type="ORF">CPZ25_015655</name>
</gene>
<dbReference type="KEGG" id="emt:CPZ25_015655"/>
<sequence length="59" mass="7128">MLKQRTMKEERIEAIITKMMRLPEPLLEQIEIFIMAVDMVETARLRAEKKVLLQERKEK</sequence>
<dbReference type="AlphaFoldDB" id="A0A4P9CCU3"/>
<organism evidence="1 2">
    <name type="scientific">Eubacterium maltosivorans</name>
    <dbReference type="NCBI Taxonomy" id="2041044"/>
    <lineage>
        <taxon>Bacteria</taxon>
        <taxon>Bacillati</taxon>
        <taxon>Bacillota</taxon>
        <taxon>Clostridia</taxon>
        <taxon>Eubacteriales</taxon>
        <taxon>Eubacteriaceae</taxon>
        <taxon>Eubacterium</taxon>
    </lineage>
</organism>
<dbReference type="EMBL" id="CP029487">
    <property type="protein sequence ID" value="QCT72701.1"/>
    <property type="molecule type" value="Genomic_DNA"/>
</dbReference>
<dbReference type="Proteomes" id="UP000218387">
    <property type="component" value="Chromosome"/>
</dbReference>
<evidence type="ECO:0000313" key="2">
    <source>
        <dbReference type="Proteomes" id="UP000218387"/>
    </source>
</evidence>
<accession>A0A4P9CCU3</accession>
<protein>
    <submittedName>
        <fullName evidence="1">Uncharacterized protein</fullName>
    </submittedName>
</protein>
<proteinExistence type="predicted"/>
<reference evidence="1 2" key="1">
    <citation type="submission" date="2018-05" db="EMBL/GenBank/DDBJ databases">
        <title>Genome comparison of Eubacterium sp.</title>
        <authorList>
            <person name="Feng Y."/>
            <person name="Sanchez-Andrea I."/>
            <person name="Stams A.J.M."/>
            <person name="De Vos W.M."/>
        </authorList>
    </citation>
    <scope>NUCLEOTIDE SEQUENCE [LARGE SCALE GENOMIC DNA]</scope>
    <source>
        <strain evidence="1 2">YI</strain>
    </source>
</reference>
<evidence type="ECO:0000313" key="1">
    <source>
        <dbReference type="EMBL" id="QCT72701.1"/>
    </source>
</evidence>
<keyword evidence="2" id="KW-1185">Reference proteome</keyword>
<dbReference type="RefSeq" id="WP_058695885.1">
    <property type="nucleotide sequence ID" value="NZ_CP029487.1"/>
</dbReference>
<name>A0A4P9CCU3_EUBML</name>